<feature type="transmembrane region" description="Helical" evidence="1">
    <location>
        <begin position="40"/>
        <end position="72"/>
    </location>
</feature>
<dbReference type="OrthoDB" id="9789113at2"/>
<protein>
    <recommendedName>
        <fullName evidence="2">Phosphatidic acid phosphatase type 2/haloperoxidase domain-containing protein</fullName>
    </recommendedName>
</protein>
<dbReference type="SUPFAM" id="SSF48317">
    <property type="entry name" value="Acid phosphatase/Vanadium-dependent haloperoxidase"/>
    <property type="match status" value="1"/>
</dbReference>
<evidence type="ECO:0000259" key="2">
    <source>
        <dbReference type="SMART" id="SM00014"/>
    </source>
</evidence>
<dbReference type="PANTHER" id="PTHR14969:SF13">
    <property type="entry name" value="AT30094P"/>
    <property type="match status" value="1"/>
</dbReference>
<dbReference type="EMBL" id="QHLZ01000003">
    <property type="protein sequence ID" value="PXA66493.1"/>
    <property type="molecule type" value="Genomic_DNA"/>
</dbReference>
<dbReference type="Pfam" id="PF01569">
    <property type="entry name" value="PAP2"/>
    <property type="match status" value="1"/>
</dbReference>
<evidence type="ECO:0000256" key="1">
    <source>
        <dbReference type="SAM" id="Phobius"/>
    </source>
</evidence>
<name>A0A2V3DT92_9MICC</name>
<evidence type="ECO:0000313" key="4">
    <source>
        <dbReference type="Proteomes" id="UP000246303"/>
    </source>
</evidence>
<dbReference type="InterPro" id="IPR000326">
    <property type="entry name" value="PAP2/HPO"/>
</dbReference>
<feature type="transmembrane region" description="Helical" evidence="1">
    <location>
        <begin position="79"/>
        <end position="100"/>
    </location>
</feature>
<feature type="transmembrane region" description="Helical" evidence="1">
    <location>
        <begin position="155"/>
        <end position="176"/>
    </location>
</feature>
<comment type="caution">
    <text evidence="3">The sequence shown here is derived from an EMBL/GenBank/DDBJ whole genome shotgun (WGS) entry which is preliminary data.</text>
</comment>
<gene>
    <name evidence="3" type="ORF">CVS29_06980</name>
</gene>
<keyword evidence="1" id="KW-0472">Membrane</keyword>
<dbReference type="SMART" id="SM00014">
    <property type="entry name" value="acidPPc"/>
    <property type="match status" value="1"/>
</dbReference>
<accession>A0A2V3DT92</accession>
<feature type="domain" description="Phosphatidic acid phosphatase type 2/haloperoxidase" evidence="2">
    <location>
        <begin position="79"/>
        <end position="197"/>
    </location>
</feature>
<dbReference type="Proteomes" id="UP000246303">
    <property type="component" value="Unassembled WGS sequence"/>
</dbReference>
<dbReference type="AlphaFoldDB" id="A0A2V3DT92"/>
<dbReference type="PANTHER" id="PTHR14969">
    <property type="entry name" value="SPHINGOSINE-1-PHOSPHATE PHOSPHOHYDROLASE"/>
    <property type="match status" value="1"/>
</dbReference>
<keyword evidence="1" id="KW-1133">Transmembrane helix</keyword>
<reference evidence="3 4" key="1">
    <citation type="submission" date="2018-05" db="EMBL/GenBank/DDBJ databases">
        <title>Genetic diversity of glacier-inhabiting Cryobacterium bacteria in China and description of Cryobacterium mengkeensis sp. nov. and Arthrobacter glacialis sp. nov.</title>
        <authorList>
            <person name="Liu Q."/>
            <person name="Xin Y.-H."/>
        </authorList>
    </citation>
    <scope>NUCLEOTIDE SEQUENCE [LARGE SCALE GENOMIC DNA]</scope>
    <source>
        <strain evidence="3 4">GP3</strain>
    </source>
</reference>
<feature type="transmembrane region" description="Helical" evidence="1">
    <location>
        <begin position="123"/>
        <end position="143"/>
    </location>
</feature>
<dbReference type="InterPro" id="IPR036938">
    <property type="entry name" value="PAP2/HPO_sf"/>
</dbReference>
<proteinExistence type="predicted"/>
<sequence length="226" mass="24250">MWVLFLSVSVLALGFFVVATPSFSSEEFGIDQELSRSHTGFLTAVAMILNIAFSPVGGVLIIALVFLLLLLVRRAPIDALAFGGVAASGWLSSQFFKVIVERQRPNPALLFDPLAPETGSNSFPSGHVALAVGLAWAFCFLLLRSPWSRTLWARVAALCAVLVPLVVAWSRIYVGVHYPTDVLASFLAASAGVLLFVGIWNRFLPRLVPGSTINSAASPHSTRPNS</sequence>
<organism evidence="3 4">
    <name type="scientific">Arthrobacter psychrochitiniphilus</name>
    <dbReference type="NCBI Taxonomy" id="291045"/>
    <lineage>
        <taxon>Bacteria</taxon>
        <taxon>Bacillati</taxon>
        <taxon>Actinomycetota</taxon>
        <taxon>Actinomycetes</taxon>
        <taxon>Micrococcales</taxon>
        <taxon>Micrococcaceae</taxon>
        <taxon>Arthrobacter</taxon>
    </lineage>
</organism>
<evidence type="ECO:0000313" key="3">
    <source>
        <dbReference type="EMBL" id="PXA66493.1"/>
    </source>
</evidence>
<feature type="transmembrane region" description="Helical" evidence="1">
    <location>
        <begin position="182"/>
        <end position="200"/>
    </location>
</feature>
<dbReference type="Gene3D" id="1.20.144.10">
    <property type="entry name" value="Phosphatidic acid phosphatase type 2/haloperoxidase"/>
    <property type="match status" value="1"/>
</dbReference>
<keyword evidence="4" id="KW-1185">Reference proteome</keyword>
<keyword evidence="1" id="KW-0812">Transmembrane</keyword>